<dbReference type="GO" id="GO:0006354">
    <property type="term" value="P:DNA-templated transcription elongation"/>
    <property type="evidence" value="ECO:0007669"/>
    <property type="project" value="TreeGrafter"/>
</dbReference>
<dbReference type="GO" id="GO:0003677">
    <property type="term" value="F:DNA binding"/>
    <property type="evidence" value="ECO:0007669"/>
    <property type="project" value="InterPro"/>
</dbReference>
<dbReference type="PANTHER" id="PTHR30437">
    <property type="entry name" value="TRANSCRIPTION ELONGATION FACTOR GREA"/>
    <property type="match status" value="1"/>
</dbReference>
<keyword evidence="2" id="KW-0251">Elongation factor</keyword>
<feature type="domain" description="Transcription elongation factor GreA/GreB C-terminal" evidence="1">
    <location>
        <begin position="54"/>
        <end position="128"/>
    </location>
</feature>
<dbReference type="Gene3D" id="3.10.50.30">
    <property type="entry name" value="Transcription elongation factor, GreA/GreB, C-terminal domain"/>
    <property type="match status" value="1"/>
</dbReference>
<name>A0A3P3WGJ1_9FLAO</name>
<dbReference type="RefSeq" id="WP_125011844.1">
    <property type="nucleotide sequence ID" value="NZ_RQVR01000003.1"/>
</dbReference>
<dbReference type="InterPro" id="IPR001437">
    <property type="entry name" value="Tscrpt_elong_fac_GreA/B_C"/>
</dbReference>
<reference evidence="2 3" key="1">
    <citation type="submission" date="2018-11" db="EMBL/GenBank/DDBJ databases">
        <title>Flavobacterium sp. nov., YIM 102600 draft genome.</title>
        <authorList>
            <person name="Li G."/>
            <person name="Jiang Y."/>
        </authorList>
    </citation>
    <scope>NUCLEOTIDE SEQUENCE [LARGE SCALE GENOMIC DNA]</scope>
    <source>
        <strain evidence="2 3">YIM 102600</strain>
    </source>
</reference>
<sequence>MKYEEIIIEKREYELLKQIISSAAHNKDKTYKASIEKLANELKSATIVTDKAMPEEIVRFNSIVTIQTPFGEPKSYQIVTPEKSDIANNKLSVLAPMGLALFGYAISDEIMWQFPTGVHAIKILKVEQQNTLEKKEI</sequence>
<evidence type="ECO:0000313" key="3">
    <source>
        <dbReference type="Proteomes" id="UP000271937"/>
    </source>
</evidence>
<accession>A0A3P3WGJ1</accession>
<organism evidence="2 3">
    <name type="scientific">Flavobacterium macacae</name>
    <dbReference type="NCBI Taxonomy" id="2488993"/>
    <lineage>
        <taxon>Bacteria</taxon>
        <taxon>Pseudomonadati</taxon>
        <taxon>Bacteroidota</taxon>
        <taxon>Flavobacteriia</taxon>
        <taxon>Flavobacteriales</taxon>
        <taxon>Flavobacteriaceae</taxon>
        <taxon>Flavobacterium</taxon>
    </lineage>
</organism>
<dbReference type="EMBL" id="RQVR01000003">
    <property type="protein sequence ID" value="RRJ93527.1"/>
    <property type="molecule type" value="Genomic_DNA"/>
</dbReference>
<dbReference type="SUPFAM" id="SSF54534">
    <property type="entry name" value="FKBP-like"/>
    <property type="match status" value="1"/>
</dbReference>
<dbReference type="Pfam" id="PF01272">
    <property type="entry name" value="GreA_GreB"/>
    <property type="match status" value="1"/>
</dbReference>
<dbReference type="OrthoDB" id="192847at2"/>
<comment type="caution">
    <text evidence="2">The sequence shown here is derived from an EMBL/GenBank/DDBJ whole genome shotgun (WGS) entry which is preliminary data.</text>
</comment>
<dbReference type="InterPro" id="IPR036953">
    <property type="entry name" value="GreA/GreB_C_sf"/>
</dbReference>
<dbReference type="AlphaFoldDB" id="A0A3P3WGJ1"/>
<proteinExistence type="predicted"/>
<keyword evidence="2" id="KW-0648">Protein biosynthesis</keyword>
<evidence type="ECO:0000259" key="1">
    <source>
        <dbReference type="Pfam" id="PF01272"/>
    </source>
</evidence>
<dbReference type="GO" id="GO:0070063">
    <property type="term" value="F:RNA polymerase binding"/>
    <property type="evidence" value="ECO:0007669"/>
    <property type="project" value="InterPro"/>
</dbReference>
<dbReference type="GO" id="GO:0003746">
    <property type="term" value="F:translation elongation factor activity"/>
    <property type="evidence" value="ECO:0007669"/>
    <property type="project" value="UniProtKB-KW"/>
</dbReference>
<gene>
    <name evidence="2" type="ORF">EG849_04245</name>
</gene>
<dbReference type="Proteomes" id="UP000271937">
    <property type="component" value="Unassembled WGS sequence"/>
</dbReference>
<dbReference type="PANTHER" id="PTHR30437:SF5">
    <property type="entry name" value="REGULATOR OF NUCLEOSIDE DIPHOSPHATE KINASE"/>
    <property type="match status" value="1"/>
</dbReference>
<dbReference type="InterPro" id="IPR023459">
    <property type="entry name" value="Tscrpt_elong_fac_GreA/B_fam"/>
</dbReference>
<dbReference type="GO" id="GO:0032784">
    <property type="term" value="P:regulation of DNA-templated transcription elongation"/>
    <property type="evidence" value="ECO:0007669"/>
    <property type="project" value="InterPro"/>
</dbReference>
<keyword evidence="3" id="KW-1185">Reference proteome</keyword>
<protein>
    <submittedName>
        <fullName evidence="2">Transcription elongation factor GreAB</fullName>
    </submittedName>
</protein>
<evidence type="ECO:0000313" key="2">
    <source>
        <dbReference type="EMBL" id="RRJ93527.1"/>
    </source>
</evidence>